<sequence length="74" mass="8071">MTERTAVLHGDTVYRIHWKLGTDLLVGVCFCGAEHESDDPVELWDWLLAHPGGHDDPPPAPTADPVLTGAGRTR</sequence>
<evidence type="ECO:0000313" key="2">
    <source>
        <dbReference type="EMBL" id="MDQ0380714.1"/>
    </source>
</evidence>
<reference evidence="2 3" key="1">
    <citation type="submission" date="2023-07" db="EMBL/GenBank/DDBJ databases">
        <title>Sequencing the genomes of 1000 actinobacteria strains.</title>
        <authorList>
            <person name="Klenk H.-P."/>
        </authorList>
    </citation>
    <scope>NUCLEOTIDE SEQUENCE [LARGE SCALE GENOMIC DNA]</scope>
    <source>
        <strain evidence="2 3">DSM 45805</strain>
    </source>
</reference>
<proteinExistence type="predicted"/>
<gene>
    <name evidence="2" type="ORF">FB470_004708</name>
</gene>
<feature type="region of interest" description="Disordered" evidence="1">
    <location>
        <begin position="50"/>
        <end position="74"/>
    </location>
</feature>
<dbReference type="Proteomes" id="UP001229651">
    <property type="component" value="Unassembled WGS sequence"/>
</dbReference>
<dbReference type="EMBL" id="JAUSUT010000001">
    <property type="protein sequence ID" value="MDQ0380714.1"/>
    <property type="molecule type" value="Genomic_DNA"/>
</dbReference>
<comment type="caution">
    <text evidence="2">The sequence shown here is derived from an EMBL/GenBank/DDBJ whole genome shotgun (WGS) entry which is preliminary data.</text>
</comment>
<protein>
    <submittedName>
        <fullName evidence="2">Uncharacterized protein</fullName>
    </submittedName>
</protein>
<dbReference type="RefSeq" id="WP_306994872.1">
    <property type="nucleotide sequence ID" value="NZ_JAUSUT010000001.1"/>
</dbReference>
<accession>A0ABU0EZG8</accession>
<name>A0ABU0EZG8_9PSEU</name>
<organism evidence="2 3">
    <name type="scientific">Amycolatopsis thermophila</name>
    <dbReference type="NCBI Taxonomy" id="206084"/>
    <lineage>
        <taxon>Bacteria</taxon>
        <taxon>Bacillati</taxon>
        <taxon>Actinomycetota</taxon>
        <taxon>Actinomycetes</taxon>
        <taxon>Pseudonocardiales</taxon>
        <taxon>Pseudonocardiaceae</taxon>
        <taxon>Amycolatopsis</taxon>
    </lineage>
</organism>
<keyword evidence="3" id="KW-1185">Reference proteome</keyword>
<evidence type="ECO:0000313" key="3">
    <source>
        <dbReference type="Proteomes" id="UP001229651"/>
    </source>
</evidence>
<evidence type="ECO:0000256" key="1">
    <source>
        <dbReference type="SAM" id="MobiDB-lite"/>
    </source>
</evidence>